<feature type="transmembrane region" description="Helical" evidence="6">
    <location>
        <begin position="68"/>
        <end position="90"/>
    </location>
</feature>
<dbReference type="OrthoDB" id="9812049at2"/>
<dbReference type="InterPro" id="IPR051401">
    <property type="entry name" value="GtrA_CellWall_Glycosyl"/>
</dbReference>
<evidence type="ECO:0000313" key="8">
    <source>
        <dbReference type="EMBL" id="SFQ45466.1"/>
    </source>
</evidence>
<sequence>MEFFEKVLKFGIVGFIGMLVDFLVTWLLKEKLKINKYMANSLGFTCAVINNFYLNLKWTFQATGNTNIFFIKFILISVVGLALNNMFVYLFNERFSINFYVSKVLAVVCVFAWNFTANNYFNFHT</sequence>
<dbReference type="PANTHER" id="PTHR38459:SF1">
    <property type="entry name" value="PROPHAGE BACTOPRENOL-LINKED GLUCOSE TRANSLOCASE HOMOLOG"/>
    <property type="match status" value="1"/>
</dbReference>
<dbReference type="InterPro" id="IPR007267">
    <property type="entry name" value="GtrA_DPMS_TM"/>
</dbReference>
<dbReference type="STRING" id="1465490.SAMN05444277_11341"/>
<dbReference type="PANTHER" id="PTHR38459">
    <property type="entry name" value="PROPHAGE BACTOPRENOL-LINKED GLUCOSE TRANSLOCASE HOMOLOG"/>
    <property type="match status" value="1"/>
</dbReference>
<evidence type="ECO:0000256" key="1">
    <source>
        <dbReference type="ARBA" id="ARBA00004141"/>
    </source>
</evidence>
<dbReference type="RefSeq" id="WP_090661747.1">
    <property type="nucleotide sequence ID" value="NZ_FOXQ01000013.1"/>
</dbReference>
<proteinExistence type="inferred from homology"/>
<evidence type="ECO:0000256" key="2">
    <source>
        <dbReference type="ARBA" id="ARBA00009399"/>
    </source>
</evidence>
<dbReference type="GO" id="GO:0000271">
    <property type="term" value="P:polysaccharide biosynthetic process"/>
    <property type="evidence" value="ECO:0007669"/>
    <property type="project" value="InterPro"/>
</dbReference>
<dbReference type="Proteomes" id="UP000199031">
    <property type="component" value="Unassembled WGS sequence"/>
</dbReference>
<keyword evidence="3 6" id="KW-0812">Transmembrane</keyword>
<evidence type="ECO:0000256" key="3">
    <source>
        <dbReference type="ARBA" id="ARBA00022692"/>
    </source>
</evidence>
<evidence type="ECO:0000256" key="4">
    <source>
        <dbReference type="ARBA" id="ARBA00022989"/>
    </source>
</evidence>
<keyword evidence="9" id="KW-1185">Reference proteome</keyword>
<dbReference type="EMBL" id="FOXQ01000013">
    <property type="protein sequence ID" value="SFQ45466.1"/>
    <property type="molecule type" value="Genomic_DNA"/>
</dbReference>
<feature type="transmembrane region" description="Helical" evidence="6">
    <location>
        <begin position="97"/>
        <end position="115"/>
    </location>
</feature>
<keyword evidence="4 6" id="KW-1133">Transmembrane helix</keyword>
<keyword evidence="5 6" id="KW-0472">Membrane</keyword>
<accession>A0A1I5YMM3</accession>
<dbReference type="AlphaFoldDB" id="A0A1I5YMM3"/>
<feature type="transmembrane region" description="Helical" evidence="6">
    <location>
        <begin position="37"/>
        <end position="56"/>
    </location>
</feature>
<evidence type="ECO:0000313" key="9">
    <source>
        <dbReference type="Proteomes" id="UP000199031"/>
    </source>
</evidence>
<protein>
    <submittedName>
        <fullName evidence="8">Putative flippase GtrA (Transmembrane translocase of bactoprenol-linked glucose)</fullName>
    </submittedName>
</protein>
<comment type="similarity">
    <text evidence="2">Belongs to the GtrA family.</text>
</comment>
<gene>
    <name evidence="8" type="ORF">SAMN05444277_11341</name>
</gene>
<dbReference type="Pfam" id="PF04138">
    <property type="entry name" value="GtrA_DPMS_TM"/>
    <property type="match status" value="1"/>
</dbReference>
<evidence type="ECO:0000256" key="5">
    <source>
        <dbReference type="ARBA" id="ARBA00023136"/>
    </source>
</evidence>
<dbReference type="GO" id="GO:0005886">
    <property type="term" value="C:plasma membrane"/>
    <property type="evidence" value="ECO:0007669"/>
    <property type="project" value="TreeGrafter"/>
</dbReference>
<organism evidence="8 9">
    <name type="scientific">Parafilimonas terrae</name>
    <dbReference type="NCBI Taxonomy" id="1465490"/>
    <lineage>
        <taxon>Bacteria</taxon>
        <taxon>Pseudomonadati</taxon>
        <taxon>Bacteroidota</taxon>
        <taxon>Chitinophagia</taxon>
        <taxon>Chitinophagales</taxon>
        <taxon>Chitinophagaceae</taxon>
        <taxon>Parafilimonas</taxon>
    </lineage>
</organism>
<evidence type="ECO:0000256" key="6">
    <source>
        <dbReference type="SAM" id="Phobius"/>
    </source>
</evidence>
<reference evidence="8 9" key="1">
    <citation type="submission" date="2016-10" db="EMBL/GenBank/DDBJ databases">
        <authorList>
            <person name="de Groot N.N."/>
        </authorList>
    </citation>
    <scope>NUCLEOTIDE SEQUENCE [LARGE SCALE GENOMIC DNA]</scope>
    <source>
        <strain evidence="8 9">DSM 28286</strain>
    </source>
</reference>
<name>A0A1I5YMM3_9BACT</name>
<feature type="transmembrane region" description="Helical" evidence="6">
    <location>
        <begin position="6"/>
        <end position="28"/>
    </location>
</feature>
<feature type="domain" description="GtrA/DPMS transmembrane" evidence="7">
    <location>
        <begin position="9"/>
        <end position="123"/>
    </location>
</feature>
<comment type="subcellular location">
    <subcellularLocation>
        <location evidence="1">Membrane</location>
        <topology evidence="1">Multi-pass membrane protein</topology>
    </subcellularLocation>
</comment>
<evidence type="ECO:0000259" key="7">
    <source>
        <dbReference type="Pfam" id="PF04138"/>
    </source>
</evidence>